<feature type="region of interest" description="Disordered" evidence="1">
    <location>
        <begin position="39"/>
        <end position="85"/>
    </location>
</feature>
<comment type="caution">
    <text evidence="2">The sequence shown here is derived from an EMBL/GenBank/DDBJ whole genome shotgun (WGS) entry which is preliminary data.</text>
</comment>
<evidence type="ECO:0000313" key="2">
    <source>
        <dbReference type="EMBL" id="PJZ51262.1"/>
    </source>
</evidence>
<evidence type="ECO:0000313" key="3">
    <source>
        <dbReference type="Proteomes" id="UP000232188"/>
    </source>
</evidence>
<proteinExistence type="predicted"/>
<dbReference type="AlphaFoldDB" id="A0A2M9YI87"/>
<organism evidence="2 3">
    <name type="scientific">Leptospira adleri</name>
    <dbReference type="NCBI Taxonomy" id="2023186"/>
    <lineage>
        <taxon>Bacteria</taxon>
        <taxon>Pseudomonadati</taxon>
        <taxon>Spirochaetota</taxon>
        <taxon>Spirochaetia</taxon>
        <taxon>Leptospirales</taxon>
        <taxon>Leptospiraceae</taxon>
        <taxon>Leptospira</taxon>
    </lineage>
</organism>
<feature type="compositionally biased region" description="Basic and acidic residues" evidence="1">
    <location>
        <begin position="39"/>
        <end position="54"/>
    </location>
</feature>
<sequence length="85" mass="10289">YSSSKYLVYISRINFSYKFALEISRRNIAEKYREKHRGEISRETSRRNIAEKYREKHRGNTARNIAEKPSRRNTARNIARTPNRR</sequence>
<evidence type="ECO:0000256" key="1">
    <source>
        <dbReference type="SAM" id="MobiDB-lite"/>
    </source>
</evidence>
<dbReference type="EMBL" id="NPDV01000030">
    <property type="protein sequence ID" value="PJZ51262.1"/>
    <property type="molecule type" value="Genomic_DNA"/>
</dbReference>
<dbReference type="Proteomes" id="UP000232188">
    <property type="component" value="Unassembled WGS sequence"/>
</dbReference>
<reference evidence="2 3" key="1">
    <citation type="submission" date="2017-07" db="EMBL/GenBank/DDBJ databases">
        <title>Leptospira spp. isolated from tropical soils.</title>
        <authorList>
            <person name="Thibeaux R."/>
            <person name="Iraola G."/>
            <person name="Ferres I."/>
            <person name="Bierque E."/>
            <person name="Girault D."/>
            <person name="Soupe-Gilbert M.-E."/>
            <person name="Picardeau M."/>
            <person name="Goarant C."/>
        </authorList>
    </citation>
    <scope>NUCLEOTIDE SEQUENCE [LARGE SCALE GENOMIC DNA]</scope>
    <source>
        <strain evidence="2 3">FH2-B-C1</strain>
    </source>
</reference>
<feature type="non-terminal residue" evidence="2">
    <location>
        <position position="1"/>
    </location>
</feature>
<name>A0A2M9YI87_9LEPT</name>
<accession>A0A2M9YI87</accession>
<gene>
    <name evidence="2" type="ORF">CH380_20930</name>
</gene>
<protein>
    <submittedName>
        <fullName evidence="2">Uncharacterized protein</fullName>
    </submittedName>
</protein>